<comment type="caution">
    <text evidence="4">The sequence shown here is derived from an EMBL/GenBank/DDBJ whole genome shotgun (WGS) entry which is preliminary data.</text>
</comment>
<dbReference type="InterPro" id="IPR001138">
    <property type="entry name" value="Zn2Cys6_DnaBD"/>
</dbReference>
<dbReference type="InterPro" id="IPR036864">
    <property type="entry name" value="Zn2-C6_fun-type_DNA-bd_sf"/>
</dbReference>
<dbReference type="Pfam" id="PF00172">
    <property type="entry name" value="Zn_clus"/>
    <property type="match status" value="1"/>
</dbReference>
<keyword evidence="5" id="KW-1185">Reference proteome</keyword>
<dbReference type="SMART" id="SM00066">
    <property type="entry name" value="GAL4"/>
    <property type="match status" value="1"/>
</dbReference>
<proteinExistence type="predicted"/>
<feature type="region of interest" description="Disordered" evidence="2">
    <location>
        <begin position="75"/>
        <end position="96"/>
    </location>
</feature>
<dbReference type="PROSITE" id="PS50048">
    <property type="entry name" value="ZN2_CY6_FUNGAL_2"/>
    <property type="match status" value="1"/>
</dbReference>
<dbReference type="SUPFAM" id="SSF57701">
    <property type="entry name" value="Zn2/Cys6 DNA-binding domain"/>
    <property type="match status" value="1"/>
</dbReference>
<protein>
    <recommendedName>
        <fullName evidence="3">Zn(2)-C6 fungal-type domain-containing protein</fullName>
    </recommendedName>
</protein>
<dbReference type="InterPro" id="IPR021858">
    <property type="entry name" value="Fun_TF"/>
</dbReference>
<dbReference type="Proteomes" id="UP001302126">
    <property type="component" value="Unassembled WGS sequence"/>
</dbReference>
<name>A0AAN6WN98_9PEZI</name>
<dbReference type="EMBL" id="MU864455">
    <property type="protein sequence ID" value="KAK4185283.1"/>
    <property type="molecule type" value="Genomic_DNA"/>
</dbReference>
<feature type="domain" description="Zn(2)-C6 fungal-type" evidence="3">
    <location>
        <begin position="25"/>
        <end position="53"/>
    </location>
</feature>
<dbReference type="GO" id="GO:0008270">
    <property type="term" value="F:zinc ion binding"/>
    <property type="evidence" value="ECO:0007669"/>
    <property type="project" value="InterPro"/>
</dbReference>
<evidence type="ECO:0000313" key="5">
    <source>
        <dbReference type="Proteomes" id="UP001302126"/>
    </source>
</evidence>
<dbReference type="CDD" id="cd00067">
    <property type="entry name" value="GAL4"/>
    <property type="match status" value="1"/>
</dbReference>
<evidence type="ECO:0000259" key="3">
    <source>
        <dbReference type="PROSITE" id="PS50048"/>
    </source>
</evidence>
<dbReference type="PANTHER" id="PTHR38791">
    <property type="entry name" value="ZN(II)2CYS6 TRANSCRIPTION FACTOR (EUROFUNG)-RELATED-RELATED"/>
    <property type="match status" value="1"/>
</dbReference>
<dbReference type="GO" id="GO:0000981">
    <property type="term" value="F:DNA-binding transcription factor activity, RNA polymerase II-specific"/>
    <property type="evidence" value="ECO:0007669"/>
    <property type="project" value="InterPro"/>
</dbReference>
<evidence type="ECO:0000256" key="2">
    <source>
        <dbReference type="SAM" id="MobiDB-lite"/>
    </source>
</evidence>
<accession>A0AAN6WN98</accession>
<organism evidence="4 5">
    <name type="scientific">Podospora australis</name>
    <dbReference type="NCBI Taxonomy" id="1536484"/>
    <lineage>
        <taxon>Eukaryota</taxon>
        <taxon>Fungi</taxon>
        <taxon>Dikarya</taxon>
        <taxon>Ascomycota</taxon>
        <taxon>Pezizomycotina</taxon>
        <taxon>Sordariomycetes</taxon>
        <taxon>Sordariomycetidae</taxon>
        <taxon>Sordariales</taxon>
        <taxon>Podosporaceae</taxon>
        <taxon>Podospora</taxon>
    </lineage>
</organism>
<evidence type="ECO:0000313" key="4">
    <source>
        <dbReference type="EMBL" id="KAK4185283.1"/>
    </source>
</evidence>
<dbReference type="PANTHER" id="PTHR38791:SF13">
    <property type="entry name" value="ZN(2)-C6 FUNGAL-TYPE DOMAIN-CONTAINING PROTEIN"/>
    <property type="match status" value="1"/>
</dbReference>
<reference evidence="4" key="2">
    <citation type="submission" date="2023-05" db="EMBL/GenBank/DDBJ databases">
        <authorList>
            <consortium name="Lawrence Berkeley National Laboratory"/>
            <person name="Steindorff A."/>
            <person name="Hensen N."/>
            <person name="Bonometti L."/>
            <person name="Westerberg I."/>
            <person name="Brannstrom I.O."/>
            <person name="Guillou S."/>
            <person name="Cros-Aarteil S."/>
            <person name="Calhoun S."/>
            <person name="Haridas S."/>
            <person name="Kuo A."/>
            <person name="Mondo S."/>
            <person name="Pangilinan J."/>
            <person name="Riley R."/>
            <person name="Labutti K."/>
            <person name="Andreopoulos B."/>
            <person name="Lipzen A."/>
            <person name="Chen C."/>
            <person name="Yanf M."/>
            <person name="Daum C."/>
            <person name="Ng V."/>
            <person name="Clum A."/>
            <person name="Ohm R."/>
            <person name="Martin F."/>
            <person name="Silar P."/>
            <person name="Natvig D."/>
            <person name="Lalanne C."/>
            <person name="Gautier V."/>
            <person name="Ament-Velasquez S.L."/>
            <person name="Kruys A."/>
            <person name="Hutchinson M.I."/>
            <person name="Powell A.J."/>
            <person name="Barry K."/>
            <person name="Miller A.N."/>
            <person name="Grigoriev I.V."/>
            <person name="Debuchy R."/>
            <person name="Gladieux P."/>
            <person name="Thoren M.H."/>
            <person name="Johannesson H."/>
        </authorList>
    </citation>
    <scope>NUCLEOTIDE SEQUENCE</scope>
    <source>
        <strain evidence="4">PSN309</strain>
    </source>
</reference>
<evidence type="ECO:0000256" key="1">
    <source>
        <dbReference type="ARBA" id="ARBA00023242"/>
    </source>
</evidence>
<reference evidence="4" key="1">
    <citation type="journal article" date="2023" name="Mol. Phylogenet. Evol.">
        <title>Genome-scale phylogeny and comparative genomics of the fungal order Sordariales.</title>
        <authorList>
            <person name="Hensen N."/>
            <person name="Bonometti L."/>
            <person name="Westerberg I."/>
            <person name="Brannstrom I.O."/>
            <person name="Guillou S."/>
            <person name="Cros-Aarteil S."/>
            <person name="Calhoun S."/>
            <person name="Haridas S."/>
            <person name="Kuo A."/>
            <person name="Mondo S."/>
            <person name="Pangilinan J."/>
            <person name="Riley R."/>
            <person name="LaButti K."/>
            <person name="Andreopoulos B."/>
            <person name="Lipzen A."/>
            <person name="Chen C."/>
            <person name="Yan M."/>
            <person name="Daum C."/>
            <person name="Ng V."/>
            <person name="Clum A."/>
            <person name="Steindorff A."/>
            <person name="Ohm R.A."/>
            <person name="Martin F."/>
            <person name="Silar P."/>
            <person name="Natvig D.O."/>
            <person name="Lalanne C."/>
            <person name="Gautier V."/>
            <person name="Ament-Velasquez S.L."/>
            <person name="Kruys A."/>
            <person name="Hutchinson M.I."/>
            <person name="Powell A.J."/>
            <person name="Barry K."/>
            <person name="Miller A.N."/>
            <person name="Grigoriev I.V."/>
            <person name="Debuchy R."/>
            <person name="Gladieux P."/>
            <person name="Hiltunen Thoren M."/>
            <person name="Johannesson H."/>
        </authorList>
    </citation>
    <scope>NUCLEOTIDE SEQUENCE</scope>
    <source>
        <strain evidence="4">PSN309</strain>
    </source>
</reference>
<gene>
    <name evidence="4" type="ORF">QBC35DRAFT_504023</name>
</gene>
<dbReference type="PROSITE" id="PS00463">
    <property type="entry name" value="ZN2_CY6_FUNGAL_1"/>
    <property type="match status" value="1"/>
</dbReference>
<dbReference type="InterPro" id="IPR053175">
    <property type="entry name" value="DHMBA_Reg_Transcription_Factor"/>
</dbReference>
<dbReference type="AlphaFoldDB" id="A0AAN6WN98"/>
<dbReference type="Gene3D" id="4.10.240.10">
    <property type="entry name" value="Zn(2)-C6 fungal-type DNA-binding domain"/>
    <property type="match status" value="1"/>
</dbReference>
<dbReference type="Pfam" id="PF11951">
    <property type="entry name" value="Fungal_trans_2"/>
    <property type="match status" value="1"/>
</dbReference>
<sequence length="596" mass="66384">MGAKHQFNITPKATKMVYGGKPSTGCQMCRTRRIKCDEKRPTCNQCFKARRQCPGYRDHFDLLLRSENLIAERRALGGGKQTGTKKKTRSWPLPSPSSYSNPVRISISRSLSIPTTDLATCHFLSNYVLIPRREENSARGFLNFLIPLLDQQEEKHLKHAFNACALASLSGRVLGGGSGGRKESSVKGFGEYTKALRSIQAALQDPTRCKEDSVLAAVLLLGMFEKMTATQLSGSGWGSHVEGAVQIVKARGREQLRTKLGLQLFIAVRTQLIIHTLTSATAPTMGTEWWISDTIQDSTAAACQRLNLLTAELRAEVHHAMAENNHHGGPQMTTTIELISSFIRRAQALDAQVSAWLSSLPPNWQFKTVYFSRPRSSGTTTINYTEEEVYPGRVDTYPDFWIASLYNMARTARLILMSITVRCAAWVCSPVDYRTTPEYAVASRQCVEIIGDILASVPFHLGWHAIDRPESDSQEDTQEKGGFACGQETEIKALAGYFLTWPLACVLSQDFVSDTQRQYVQGRLRFIGAGLGFKYSHILSQLQVRVPSMLIHRDRLLATPSPIAHDLQKLIREATRAPSVSGDYRLNPLQQREAYA</sequence>
<keyword evidence="1" id="KW-0539">Nucleus</keyword>